<dbReference type="EMBL" id="BRXX01000349">
    <property type="protein sequence ID" value="GMI06505.1"/>
    <property type="molecule type" value="Genomic_DNA"/>
</dbReference>
<protein>
    <recommendedName>
        <fullName evidence="7">SET domain-containing protein</fullName>
    </recommendedName>
</protein>
<evidence type="ECO:0008006" key="7">
    <source>
        <dbReference type="Google" id="ProtNLM"/>
    </source>
</evidence>
<evidence type="ECO:0000256" key="2">
    <source>
        <dbReference type="ARBA" id="ARBA00022679"/>
    </source>
</evidence>
<dbReference type="PANTHER" id="PTHR13271">
    <property type="entry name" value="UNCHARACTERIZED PUTATIVE METHYLTRANSFERASE"/>
    <property type="match status" value="1"/>
</dbReference>
<reference evidence="6" key="1">
    <citation type="journal article" date="2023" name="Commun. Biol.">
        <title>Genome analysis of Parmales, the sister group of diatoms, reveals the evolutionary specialization of diatoms from phago-mixotrophs to photoautotrophs.</title>
        <authorList>
            <person name="Ban H."/>
            <person name="Sato S."/>
            <person name="Yoshikawa S."/>
            <person name="Yamada K."/>
            <person name="Nakamura Y."/>
            <person name="Ichinomiya M."/>
            <person name="Sato N."/>
            <person name="Blanc-Mathieu R."/>
            <person name="Endo H."/>
            <person name="Kuwata A."/>
            <person name="Ogata H."/>
        </authorList>
    </citation>
    <scope>NUCLEOTIDE SEQUENCE [LARGE SCALE GENOMIC DNA]</scope>
    <source>
        <strain evidence="6">NIES 3699</strain>
    </source>
</reference>
<organism evidence="5 6">
    <name type="scientific">Triparma verrucosa</name>
    <dbReference type="NCBI Taxonomy" id="1606542"/>
    <lineage>
        <taxon>Eukaryota</taxon>
        <taxon>Sar</taxon>
        <taxon>Stramenopiles</taxon>
        <taxon>Ochrophyta</taxon>
        <taxon>Bolidophyceae</taxon>
        <taxon>Parmales</taxon>
        <taxon>Triparmaceae</taxon>
        <taxon>Triparma</taxon>
    </lineage>
</organism>
<feature type="signal peptide" evidence="4">
    <location>
        <begin position="1"/>
        <end position="23"/>
    </location>
</feature>
<keyword evidence="3" id="KW-0949">S-adenosyl-L-methionine</keyword>
<name>A0A9W7F7T6_9STRA</name>
<keyword evidence="1" id="KW-0489">Methyltransferase</keyword>
<dbReference type="SUPFAM" id="SSF81822">
    <property type="entry name" value="RuBisCo LSMT C-terminal, substrate-binding domain"/>
    <property type="match status" value="1"/>
</dbReference>
<evidence type="ECO:0000256" key="4">
    <source>
        <dbReference type="SAM" id="SignalP"/>
    </source>
</evidence>
<evidence type="ECO:0000256" key="3">
    <source>
        <dbReference type="ARBA" id="ARBA00022691"/>
    </source>
</evidence>
<sequence length="873" mass="96048">MCPTTTAALLLLSLSLFLTLANAGWLSSLLNLTETTPPSSNIQTPPNKNSNTAFLKWFTDNGGYVNPAITLAVFEMYGRGLAVKKNNAVSHLEVLFSAPSNLILTKAKIMSSYGEDAAAQIASEVVNDDYAIALELCVQCALGEKSTWGPYLDVLPSHVSNLETFSSAELALLESPSLEKLGKQMQERTARQYSKVEGLIRKMAEVTAEKIGMPKTEIKDSCLAFESFRHYTSIVGSRAMVISGEKHLTPLADMPNYEPKNDGRTMANGQDFMKYHVLGDDGSMTVKSDREFGSGQQVFEDYGDNPNSLYLEAHGFVPFSNPFDCADVPNPPIANDDVLSVMKKLKIVEGPQNYCPPACVKSDGVIEANTRSYAYYAVAALAKFPTKLKYCAVNMEDPAYAGSACIRWGGNKVAVPELVVEAAQEATKNFETGIAEDEMLAKTLEGNEALAIMYRLSKKRILFDVASSVAASPGEKKVTALSDDPTPLVEKVEKFNAFIESLNFPVNYLTAYVAGAEQRVGTKANRNIVAGEPYITVPNVAVMSSDTAETDSDLVNDLIGRGKSMNDDFHTLLFFTMYERFVSKRKSKWWPYLTLLPTLEDYQEYHPNFFSDSKLEGLLGSPLREKILANQGKIKRQFNGVSGDVAVLEAFGKAWTEENYTWAMTVLDSRSIWWSGKRHLVPLLDLINCQQGPEGSTVHATNLDSSGDNAVTLAPWSFKEGEQVFENYGQPNHIYFLFHGFVLESNMHDCSLVTASIGPNDAGAADMDELKRRMQEGGFNSYSAEFCVSEDNVKEETKKFMNFMSIKNGVAKAGVEVGVEHIEAQLRKYPEVEPLADDVGFDEKCMRSIVEGEKNMLRLVLSSLKQLGGAGEL</sequence>
<dbReference type="InterPro" id="IPR050600">
    <property type="entry name" value="SETD3_SETD6_MTase"/>
</dbReference>
<dbReference type="CDD" id="cd10527">
    <property type="entry name" value="SET_LSMT"/>
    <property type="match status" value="2"/>
</dbReference>
<dbReference type="Gene3D" id="3.90.1420.10">
    <property type="entry name" value="Rubisco LSMT, substrate-binding domain"/>
    <property type="match status" value="1"/>
</dbReference>
<feature type="chain" id="PRO_5040945768" description="SET domain-containing protein" evidence="4">
    <location>
        <begin position="24"/>
        <end position="873"/>
    </location>
</feature>
<gene>
    <name evidence="5" type="ORF">TrVE_jg1446</name>
</gene>
<dbReference type="Proteomes" id="UP001165160">
    <property type="component" value="Unassembled WGS sequence"/>
</dbReference>
<keyword evidence="2" id="KW-0808">Transferase</keyword>
<dbReference type="PANTHER" id="PTHR13271:SF121">
    <property type="entry name" value="SET DOMAIN-CONTAINING PROTEIN"/>
    <property type="match status" value="1"/>
</dbReference>
<evidence type="ECO:0000256" key="1">
    <source>
        <dbReference type="ARBA" id="ARBA00022603"/>
    </source>
</evidence>
<dbReference type="InterPro" id="IPR036464">
    <property type="entry name" value="Rubisco_LSMT_subst-bd_sf"/>
</dbReference>
<dbReference type="GO" id="GO:0032259">
    <property type="term" value="P:methylation"/>
    <property type="evidence" value="ECO:0007669"/>
    <property type="project" value="UniProtKB-KW"/>
</dbReference>
<dbReference type="Gene3D" id="3.90.1410.10">
    <property type="entry name" value="set domain protein methyltransferase, domain 1"/>
    <property type="match status" value="2"/>
</dbReference>
<comment type="caution">
    <text evidence="5">The sequence shown here is derived from an EMBL/GenBank/DDBJ whole genome shotgun (WGS) entry which is preliminary data.</text>
</comment>
<proteinExistence type="predicted"/>
<dbReference type="SUPFAM" id="SSF82199">
    <property type="entry name" value="SET domain"/>
    <property type="match status" value="2"/>
</dbReference>
<evidence type="ECO:0000313" key="6">
    <source>
        <dbReference type="Proteomes" id="UP001165160"/>
    </source>
</evidence>
<evidence type="ECO:0000313" key="5">
    <source>
        <dbReference type="EMBL" id="GMI06505.1"/>
    </source>
</evidence>
<keyword evidence="6" id="KW-1185">Reference proteome</keyword>
<dbReference type="GO" id="GO:0016279">
    <property type="term" value="F:protein-lysine N-methyltransferase activity"/>
    <property type="evidence" value="ECO:0007669"/>
    <property type="project" value="TreeGrafter"/>
</dbReference>
<keyword evidence="4" id="KW-0732">Signal</keyword>
<dbReference type="AlphaFoldDB" id="A0A9W7F7T6"/>
<accession>A0A9W7F7T6</accession>
<dbReference type="InterPro" id="IPR046341">
    <property type="entry name" value="SET_dom_sf"/>
</dbReference>